<dbReference type="Proteomes" id="UP001162483">
    <property type="component" value="Unassembled WGS sequence"/>
</dbReference>
<sequence>MMPYCPGAPCVVSPPLLVQICKCSFHGALITLGGGGDLRGTVFTHFYPRLAL</sequence>
<gene>
    <name evidence="1" type="ORF">SPARVUS_LOCUS11350033</name>
</gene>
<proteinExistence type="predicted"/>
<dbReference type="EMBL" id="CATNWA010016396">
    <property type="protein sequence ID" value="CAI9592316.1"/>
    <property type="molecule type" value="Genomic_DNA"/>
</dbReference>
<evidence type="ECO:0000313" key="1">
    <source>
        <dbReference type="EMBL" id="CAI9592316.1"/>
    </source>
</evidence>
<organism evidence="1 2">
    <name type="scientific">Staurois parvus</name>
    <dbReference type="NCBI Taxonomy" id="386267"/>
    <lineage>
        <taxon>Eukaryota</taxon>
        <taxon>Metazoa</taxon>
        <taxon>Chordata</taxon>
        <taxon>Craniata</taxon>
        <taxon>Vertebrata</taxon>
        <taxon>Euteleostomi</taxon>
        <taxon>Amphibia</taxon>
        <taxon>Batrachia</taxon>
        <taxon>Anura</taxon>
        <taxon>Neobatrachia</taxon>
        <taxon>Ranoidea</taxon>
        <taxon>Ranidae</taxon>
        <taxon>Staurois</taxon>
    </lineage>
</organism>
<keyword evidence="2" id="KW-1185">Reference proteome</keyword>
<accession>A0ABN9F5H7</accession>
<protein>
    <submittedName>
        <fullName evidence="1">Uncharacterized protein</fullName>
    </submittedName>
</protein>
<evidence type="ECO:0000313" key="2">
    <source>
        <dbReference type="Proteomes" id="UP001162483"/>
    </source>
</evidence>
<feature type="non-terminal residue" evidence="1">
    <location>
        <position position="52"/>
    </location>
</feature>
<comment type="caution">
    <text evidence="1">The sequence shown here is derived from an EMBL/GenBank/DDBJ whole genome shotgun (WGS) entry which is preliminary data.</text>
</comment>
<reference evidence="1" key="1">
    <citation type="submission" date="2023-05" db="EMBL/GenBank/DDBJ databases">
        <authorList>
            <person name="Stuckert A."/>
        </authorList>
    </citation>
    <scope>NUCLEOTIDE SEQUENCE</scope>
</reference>
<name>A0ABN9F5H7_9NEOB</name>